<keyword evidence="3" id="KW-0378">Hydrolase</keyword>
<reference evidence="7 8" key="1">
    <citation type="journal article" date="2012" name="J. Bacteriol.">
        <title>Genome sequence of an alkane-degrading bacterium, Alcanivorax pacificus type strain W11-5, isolated from deep sea sediment.</title>
        <authorList>
            <person name="Lai Q."/>
            <person name="Shao Z."/>
        </authorList>
    </citation>
    <scope>NUCLEOTIDE SEQUENCE [LARGE SCALE GENOMIC DNA]</scope>
    <source>
        <strain evidence="7 8">W11-5</strain>
    </source>
</reference>
<evidence type="ECO:0000256" key="1">
    <source>
        <dbReference type="ARBA" id="ARBA00022670"/>
    </source>
</evidence>
<dbReference type="InterPro" id="IPR001405">
    <property type="entry name" value="UPF0758"/>
</dbReference>
<dbReference type="PANTHER" id="PTHR30471">
    <property type="entry name" value="DNA REPAIR PROTEIN RADC"/>
    <property type="match status" value="1"/>
</dbReference>
<keyword evidence="4" id="KW-0862">Zinc</keyword>
<dbReference type="InterPro" id="IPR037518">
    <property type="entry name" value="MPN"/>
</dbReference>
<dbReference type="Proteomes" id="UP000006764">
    <property type="component" value="Chromosome"/>
</dbReference>
<gene>
    <name evidence="7" type="ORF">S7S_02410</name>
</gene>
<dbReference type="STRING" id="391936.S7S_02410"/>
<dbReference type="InterPro" id="IPR025657">
    <property type="entry name" value="RadC_JAB"/>
</dbReference>
<evidence type="ECO:0000259" key="6">
    <source>
        <dbReference type="PROSITE" id="PS50249"/>
    </source>
</evidence>
<dbReference type="Gene3D" id="3.40.140.10">
    <property type="entry name" value="Cytidine Deaminase, domain 2"/>
    <property type="match status" value="1"/>
</dbReference>
<keyword evidence="2" id="KW-0479">Metal-binding</keyword>
<accession>A0A0B4XFT6</accession>
<evidence type="ECO:0000313" key="7">
    <source>
        <dbReference type="EMBL" id="AJD46904.1"/>
    </source>
</evidence>
<keyword evidence="1" id="KW-0645">Protease</keyword>
<dbReference type="RefSeq" id="WP_008739610.1">
    <property type="nucleotide sequence ID" value="NZ_CP004387.1"/>
</dbReference>
<dbReference type="GO" id="GO:0046872">
    <property type="term" value="F:metal ion binding"/>
    <property type="evidence" value="ECO:0007669"/>
    <property type="project" value="UniProtKB-KW"/>
</dbReference>
<protein>
    <recommendedName>
        <fullName evidence="6">MPN domain-containing protein</fullName>
    </recommendedName>
</protein>
<dbReference type="KEGG" id="apac:S7S_02410"/>
<dbReference type="GO" id="GO:0008237">
    <property type="term" value="F:metallopeptidase activity"/>
    <property type="evidence" value="ECO:0007669"/>
    <property type="project" value="UniProtKB-KW"/>
</dbReference>
<organism evidence="7 8">
    <name type="scientific">Isoalcanivorax pacificus W11-5</name>
    <dbReference type="NCBI Taxonomy" id="391936"/>
    <lineage>
        <taxon>Bacteria</taxon>
        <taxon>Pseudomonadati</taxon>
        <taxon>Pseudomonadota</taxon>
        <taxon>Gammaproteobacteria</taxon>
        <taxon>Oceanospirillales</taxon>
        <taxon>Alcanivoracaceae</taxon>
        <taxon>Isoalcanivorax</taxon>
    </lineage>
</organism>
<proteinExistence type="predicted"/>
<dbReference type="CDD" id="cd08071">
    <property type="entry name" value="MPN_DUF2466"/>
    <property type="match status" value="1"/>
</dbReference>
<dbReference type="Pfam" id="PF04002">
    <property type="entry name" value="RadC"/>
    <property type="match status" value="1"/>
</dbReference>
<dbReference type="PROSITE" id="PS50249">
    <property type="entry name" value="MPN"/>
    <property type="match status" value="1"/>
</dbReference>
<evidence type="ECO:0000256" key="4">
    <source>
        <dbReference type="ARBA" id="ARBA00022833"/>
    </source>
</evidence>
<name>A0A0B4XFT6_9GAMM</name>
<evidence type="ECO:0000256" key="2">
    <source>
        <dbReference type="ARBA" id="ARBA00022723"/>
    </source>
</evidence>
<keyword evidence="8" id="KW-1185">Reference proteome</keyword>
<sequence>MHAPPFRRNELGLVQTTRPVTPDELIHYAGDLLCADLRQRRSLKDPVEAREFLRLRVANQTREVFGVAFLDNRHRLLHFEIMFQGTISSTTVHPREIARRALELNAAAVILTHNHPSNDPEPSMMDYEITRRISDTLALVDVRIVDHLVMCRDSSVSLSDRGWRDDGLHKPPR</sequence>
<dbReference type="AlphaFoldDB" id="A0A0B4XFT6"/>
<dbReference type="EMBL" id="CP004387">
    <property type="protein sequence ID" value="AJD46904.1"/>
    <property type="molecule type" value="Genomic_DNA"/>
</dbReference>
<evidence type="ECO:0000256" key="5">
    <source>
        <dbReference type="ARBA" id="ARBA00023049"/>
    </source>
</evidence>
<dbReference type="PANTHER" id="PTHR30471:SF3">
    <property type="entry name" value="UPF0758 PROTEIN YEES-RELATED"/>
    <property type="match status" value="1"/>
</dbReference>
<evidence type="ECO:0000313" key="8">
    <source>
        <dbReference type="Proteomes" id="UP000006764"/>
    </source>
</evidence>
<feature type="domain" description="MPN" evidence="6">
    <location>
        <begin position="42"/>
        <end position="164"/>
    </location>
</feature>
<dbReference type="GO" id="GO:0006508">
    <property type="term" value="P:proteolysis"/>
    <property type="evidence" value="ECO:0007669"/>
    <property type="project" value="UniProtKB-KW"/>
</dbReference>
<dbReference type="OrthoDB" id="9804482at2"/>
<dbReference type="HOGENOM" id="CLU_073529_3_1_6"/>
<dbReference type="SUPFAM" id="SSF102712">
    <property type="entry name" value="JAB1/MPN domain"/>
    <property type="match status" value="1"/>
</dbReference>
<keyword evidence="5" id="KW-0482">Metalloprotease</keyword>
<evidence type="ECO:0000256" key="3">
    <source>
        <dbReference type="ARBA" id="ARBA00022801"/>
    </source>
</evidence>